<dbReference type="EC" id="1.3.1.70" evidence="3"/>
<evidence type="ECO:0000256" key="12">
    <source>
        <dbReference type="ARBA" id="ARBA00023136"/>
    </source>
</evidence>
<evidence type="ECO:0000256" key="20">
    <source>
        <dbReference type="SAM" id="Phobius"/>
    </source>
</evidence>
<dbReference type="GO" id="GO:0050613">
    <property type="term" value="F:Delta14-sterol reductase activity"/>
    <property type="evidence" value="ECO:0007669"/>
    <property type="project" value="UniProtKB-EC"/>
</dbReference>
<evidence type="ECO:0000256" key="6">
    <source>
        <dbReference type="ARBA" id="ARBA00022857"/>
    </source>
</evidence>
<keyword evidence="8 20" id="KW-1133">Transmembrane helix</keyword>
<keyword evidence="7" id="KW-0752">Steroid biosynthesis</keyword>
<feature type="transmembrane region" description="Helical" evidence="20">
    <location>
        <begin position="33"/>
        <end position="56"/>
    </location>
</feature>
<evidence type="ECO:0000256" key="9">
    <source>
        <dbReference type="ARBA" id="ARBA00023002"/>
    </source>
</evidence>
<dbReference type="GO" id="GO:0016126">
    <property type="term" value="P:sterol biosynthetic process"/>
    <property type="evidence" value="ECO:0007669"/>
    <property type="project" value="UniProtKB-KW"/>
</dbReference>
<reference evidence="21" key="1">
    <citation type="submission" date="2023-01" db="EMBL/GenBank/DDBJ databases">
        <title>Metagenome sequencing of chrysophaentin producing Chrysophaeum taylorii.</title>
        <authorList>
            <person name="Davison J."/>
            <person name="Bewley C."/>
        </authorList>
    </citation>
    <scope>NUCLEOTIDE SEQUENCE</scope>
    <source>
        <strain evidence="21">NIES-1699</strain>
    </source>
</reference>
<comment type="similarity">
    <text evidence="2">Belongs to the ERG4/ERG24 family.</text>
</comment>
<evidence type="ECO:0000313" key="22">
    <source>
        <dbReference type="Proteomes" id="UP001230188"/>
    </source>
</evidence>
<dbReference type="InterPro" id="IPR018083">
    <property type="entry name" value="Sterol_reductase_CS"/>
</dbReference>
<evidence type="ECO:0000256" key="11">
    <source>
        <dbReference type="ARBA" id="ARBA00023098"/>
    </source>
</evidence>
<accession>A0AAD7UIE8</accession>
<dbReference type="PANTHER" id="PTHR21257">
    <property type="entry name" value="DELTA(14)-STEROL REDUCTASE"/>
    <property type="match status" value="1"/>
</dbReference>
<protein>
    <recommendedName>
        <fullName evidence="18">Delta(14)-sterol reductase</fullName>
        <ecNumber evidence="3">1.3.1.70</ecNumber>
    </recommendedName>
    <alternativeName>
        <fullName evidence="15">C-14 sterol reductase</fullName>
    </alternativeName>
    <alternativeName>
        <fullName evidence="16">Sterol C14-reductase</fullName>
    </alternativeName>
</protein>
<gene>
    <name evidence="21" type="ORF">CTAYLR_000402</name>
</gene>
<evidence type="ECO:0000256" key="15">
    <source>
        <dbReference type="ARBA" id="ARBA00030165"/>
    </source>
</evidence>
<dbReference type="PANTHER" id="PTHR21257:SF52">
    <property type="entry name" value="DELTA(14)-STEROL REDUCTASE TM7SF2"/>
    <property type="match status" value="1"/>
</dbReference>
<evidence type="ECO:0000256" key="7">
    <source>
        <dbReference type="ARBA" id="ARBA00022955"/>
    </source>
</evidence>
<dbReference type="Proteomes" id="UP001230188">
    <property type="component" value="Unassembled WGS sequence"/>
</dbReference>
<keyword evidence="12 20" id="KW-0472">Membrane</keyword>
<proteinExistence type="inferred from homology"/>
<evidence type="ECO:0000256" key="1">
    <source>
        <dbReference type="ARBA" id="ARBA00004141"/>
    </source>
</evidence>
<evidence type="ECO:0000256" key="8">
    <source>
        <dbReference type="ARBA" id="ARBA00022989"/>
    </source>
</evidence>
<dbReference type="PROSITE" id="PS01018">
    <property type="entry name" value="STEROL_REDUCT_2"/>
    <property type="match status" value="1"/>
</dbReference>
<organism evidence="21 22">
    <name type="scientific">Chrysophaeum taylorii</name>
    <dbReference type="NCBI Taxonomy" id="2483200"/>
    <lineage>
        <taxon>Eukaryota</taxon>
        <taxon>Sar</taxon>
        <taxon>Stramenopiles</taxon>
        <taxon>Ochrophyta</taxon>
        <taxon>Pelagophyceae</taxon>
        <taxon>Pelagomonadales</taxon>
        <taxon>Pelagomonadaceae</taxon>
        <taxon>Chrysophaeum</taxon>
    </lineage>
</organism>
<evidence type="ECO:0000256" key="13">
    <source>
        <dbReference type="ARBA" id="ARBA00023166"/>
    </source>
</evidence>
<comment type="pathway">
    <text evidence="17">Steroid biosynthesis.</text>
</comment>
<keyword evidence="5 20" id="KW-0812">Transmembrane</keyword>
<feature type="transmembrane region" description="Helical" evidence="20">
    <location>
        <begin position="123"/>
        <end position="145"/>
    </location>
</feature>
<keyword evidence="22" id="KW-1185">Reference proteome</keyword>
<comment type="caution">
    <text evidence="21">The sequence shown here is derived from an EMBL/GenBank/DDBJ whole genome shotgun (WGS) entry which is preliminary data.</text>
</comment>
<keyword evidence="11" id="KW-0443">Lipid metabolism</keyword>
<dbReference type="GO" id="GO:0005789">
    <property type="term" value="C:endoplasmic reticulum membrane"/>
    <property type="evidence" value="ECO:0007669"/>
    <property type="project" value="TreeGrafter"/>
</dbReference>
<evidence type="ECO:0000313" key="21">
    <source>
        <dbReference type="EMBL" id="KAJ8605104.1"/>
    </source>
</evidence>
<comment type="subcellular location">
    <subcellularLocation>
        <location evidence="1">Membrane</location>
        <topology evidence="1">Multi-pass membrane protein</topology>
    </subcellularLocation>
</comment>
<evidence type="ECO:0000256" key="2">
    <source>
        <dbReference type="ARBA" id="ARBA00005402"/>
    </source>
</evidence>
<evidence type="ECO:0000256" key="14">
    <source>
        <dbReference type="ARBA" id="ARBA00023221"/>
    </source>
</evidence>
<evidence type="ECO:0000256" key="5">
    <source>
        <dbReference type="ARBA" id="ARBA00022692"/>
    </source>
</evidence>
<evidence type="ECO:0000256" key="16">
    <source>
        <dbReference type="ARBA" id="ARBA00031227"/>
    </source>
</evidence>
<keyword evidence="4" id="KW-0444">Lipid biosynthesis</keyword>
<dbReference type="FunFam" id="1.20.120.1630:FF:000011">
    <property type="entry name" value="Delta(14)-sterol reductase"/>
    <property type="match status" value="1"/>
</dbReference>
<feature type="transmembrane region" description="Helical" evidence="20">
    <location>
        <begin position="81"/>
        <end position="103"/>
    </location>
</feature>
<keyword evidence="6" id="KW-0521">NADP</keyword>
<feature type="transmembrane region" description="Helical" evidence="20">
    <location>
        <begin position="376"/>
        <end position="402"/>
    </location>
</feature>
<dbReference type="Pfam" id="PF01222">
    <property type="entry name" value="ERG4_ERG24"/>
    <property type="match status" value="1"/>
</dbReference>
<evidence type="ECO:0000256" key="4">
    <source>
        <dbReference type="ARBA" id="ARBA00022516"/>
    </source>
</evidence>
<evidence type="ECO:0000256" key="3">
    <source>
        <dbReference type="ARBA" id="ARBA00012413"/>
    </source>
</evidence>
<feature type="transmembrane region" description="Helical" evidence="20">
    <location>
        <begin position="273"/>
        <end position="291"/>
    </location>
</feature>
<evidence type="ECO:0000256" key="19">
    <source>
        <dbReference type="SAM" id="MobiDB-lite"/>
    </source>
</evidence>
<feature type="transmembrane region" description="Helical" evidence="20">
    <location>
        <begin position="151"/>
        <end position="169"/>
    </location>
</feature>
<dbReference type="PROSITE" id="PS01017">
    <property type="entry name" value="STEROL_REDUCT_1"/>
    <property type="match status" value="1"/>
</dbReference>
<evidence type="ECO:0000256" key="10">
    <source>
        <dbReference type="ARBA" id="ARBA00023011"/>
    </source>
</evidence>
<feature type="transmembrane region" description="Helical" evidence="20">
    <location>
        <begin position="237"/>
        <end position="253"/>
    </location>
</feature>
<dbReference type="EMBL" id="JAQMWT010000317">
    <property type="protein sequence ID" value="KAJ8605104.1"/>
    <property type="molecule type" value="Genomic_DNA"/>
</dbReference>
<keyword evidence="9" id="KW-0560">Oxidoreductase</keyword>
<keyword evidence="10" id="KW-0756">Sterol biosynthesis</keyword>
<feature type="region of interest" description="Disordered" evidence="19">
    <location>
        <begin position="1"/>
        <end position="28"/>
    </location>
</feature>
<keyword evidence="14" id="KW-0753">Steroid metabolism</keyword>
<dbReference type="Gene3D" id="1.20.120.1630">
    <property type="match status" value="1"/>
</dbReference>
<evidence type="ECO:0000256" key="18">
    <source>
        <dbReference type="ARBA" id="ARBA00069705"/>
    </source>
</evidence>
<evidence type="ECO:0000256" key="17">
    <source>
        <dbReference type="ARBA" id="ARBA00060577"/>
    </source>
</evidence>
<name>A0AAD7UIE8_9STRA</name>
<dbReference type="InterPro" id="IPR001171">
    <property type="entry name" value="ERG24_DHCR-like"/>
</dbReference>
<feature type="transmembrane region" description="Helical" evidence="20">
    <location>
        <begin position="303"/>
        <end position="322"/>
    </location>
</feature>
<keyword evidence="13" id="KW-1207">Sterol metabolism</keyword>
<dbReference type="AlphaFoldDB" id="A0AAD7UIE8"/>
<sequence>MFQRRKASSTATTTSTPPPPPPQKKKESVEYEFGGPLGALATTVTLPLVVVVLGVACDGEYCVGLDAIAGLFPHLAETRLVGARAFCIVIGWIGFQAVLQLLLPGRRALGAKLATGDRLEYLLNGHLAFWVSLLAVSQMPLAGLYDDFPELAVAACFVSIFLAVCLYAASFRRPTPLLAQPGTTGSPLYDFFMGRELNPRIGPLDLKCFCELRPGLIGWLVLDLGCCAKRRQLRGSVGLPLALVTLFQGLYVWDALYFEKSILTTMDITTDGFGLMLAFGDLAWVPFTYSLQARFLVDHDANISTLLLLAILALQFGGYFVFRGANSQKDLFRSDFRRAEQRGIRWIETASGRKLIISGFWGAARKINYTGDWLMSLAWCLLTGFNSPIPYFYCTYFAVLLVHRAMRDDHACARKYGDDWPKYKALVPYVFIPRLV</sequence>